<feature type="transmembrane region" description="Helical" evidence="7">
    <location>
        <begin position="101"/>
        <end position="122"/>
    </location>
</feature>
<proteinExistence type="inferred from homology"/>
<dbReference type="Proteomes" id="UP000611521">
    <property type="component" value="Unassembled WGS sequence"/>
</dbReference>
<feature type="transmembrane region" description="Helical" evidence="7">
    <location>
        <begin position="357"/>
        <end position="380"/>
    </location>
</feature>
<gene>
    <name evidence="8" type="ORF">H9633_00230</name>
</gene>
<evidence type="ECO:0000313" key="9">
    <source>
        <dbReference type="Proteomes" id="UP000611521"/>
    </source>
</evidence>
<keyword evidence="9" id="KW-1185">Reference proteome</keyword>
<evidence type="ECO:0000256" key="4">
    <source>
        <dbReference type="ARBA" id="ARBA00022989"/>
    </source>
</evidence>
<evidence type="ECO:0000256" key="5">
    <source>
        <dbReference type="ARBA" id="ARBA00023136"/>
    </source>
</evidence>
<organism evidence="8 9">
    <name type="scientific">Microbacterium commune</name>
    <dbReference type="NCBI Taxonomy" id="2762219"/>
    <lineage>
        <taxon>Bacteria</taxon>
        <taxon>Bacillati</taxon>
        <taxon>Actinomycetota</taxon>
        <taxon>Actinomycetes</taxon>
        <taxon>Micrococcales</taxon>
        <taxon>Microbacteriaceae</taxon>
        <taxon>Microbacterium</taxon>
    </lineage>
</organism>
<evidence type="ECO:0000256" key="2">
    <source>
        <dbReference type="ARBA" id="ARBA00007511"/>
    </source>
</evidence>
<dbReference type="InterPro" id="IPR022369">
    <property type="entry name" value="Integral_membrane_TerC_rswitch"/>
</dbReference>
<comment type="caution">
    <text evidence="8">The sequence shown here is derived from an EMBL/GenBank/DDBJ whole genome shotgun (WGS) entry which is preliminary data.</text>
</comment>
<evidence type="ECO:0000256" key="6">
    <source>
        <dbReference type="SAM" id="MobiDB-lite"/>
    </source>
</evidence>
<keyword evidence="3 7" id="KW-0812">Transmembrane</keyword>
<reference evidence="8 9" key="1">
    <citation type="submission" date="2020-08" db="EMBL/GenBank/DDBJ databases">
        <title>A Genomic Blueprint of the Chicken Gut Microbiome.</title>
        <authorList>
            <person name="Gilroy R."/>
            <person name="Ravi A."/>
            <person name="Getino M."/>
            <person name="Pursley I."/>
            <person name="Horton D.L."/>
            <person name="Alikhan N.-F."/>
            <person name="Baker D."/>
            <person name="Gharbi K."/>
            <person name="Hall N."/>
            <person name="Watson M."/>
            <person name="Adriaenssens E.M."/>
            <person name="Foster-Nyarko E."/>
            <person name="Jarju S."/>
            <person name="Secka A."/>
            <person name="Antonio M."/>
            <person name="Oren A."/>
            <person name="Chaudhuri R."/>
            <person name="La Ragione R.M."/>
            <person name="Hildebrand F."/>
            <person name="Pallen M.J."/>
        </authorList>
    </citation>
    <scope>NUCLEOTIDE SEQUENCE [LARGE SCALE GENOMIC DNA]</scope>
    <source>
        <strain evidence="8 9">Re1</strain>
    </source>
</reference>
<name>A0ABR8W140_9MICO</name>
<feature type="region of interest" description="Disordered" evidence="6">
    <location>
        <begin position="1"/>
        <end position="40"/>
    </location>
</feature>
<dbReference type="EMBL" id="JACSPX010000001">
    <property type="protein sequence ID" value="MBD8010726.1"/>
    <property type="molecule type" value="Genomic_DNA"/>
</dbReference>
<feature type="transmembrane region" description="Helical" evidence="7">
    <location>
        <begin position="194"/>
        <end position="211"/>
    </location>
</feature>
<dbReference type="InterPro" id="IPR005496">
    <property type="entry name" value="Integral_membrane_TerC"/>
</dbReference>
<feature type="transmembrane region" description="Helical" evidence="7">
    <location>
        <begin position="279"/>
        <end position="304"/>
    </location>
</feature>
<evidence type="ECO:0000256" key="1">
    <source>
        <dbReference type="ARBA" id="ARBA00004141"/>
    </source>
</evidence>
<protein>
    <submittedName>
        <fullName evidence="8">TerC/Alx family metal homeostasis membrane protein</fullName>
    </submittedName>
</protein>
<sequence>MKVSRNRRPSQNPLRSIQRGGVSRHRADRHHEHHQSCSGRVTHVTHAGRDFRHSPHPPKGTRPLIPVWFEVTSLIVLTVILIADLLLILKRPHIPSTKESSLWVAFYVALALIFAGTLFFFGDTKSSLDFLTGWAMEYSLSIDNLFVFVLIMTQFSVPRRYQQEALMVGIIIALILRAIFILIVGAAVEHLSPIFYIFGAFLVFTAIRQAMPDKEQEDAKTENFIVRQIRRVIPISDEYDGPKLRTVVGGRKIFTPMLIVFVSLGVTDLMFAVDSIPAIFGVTTNPFIVFTANLFALMGLRQLYFLLGDLLDRLRYLHYGVAFILAFIGVKLILHAMHENELPFINNGQPIEWAPDINNWVSLGVIFSSMAVATIASLVASRRERRAAVES</sequence>
<comment type="subcellular location">
    <subcellularLocation>
        <location evidence="1">Membrane</location>
        <topology evidence="1">Multi-pass membrane protein</topology>
    </subcellularLocation>
</comment>
<evidence type="ECO:0000256" key="3">
    <source>
        <dbReference type="ARBA" id="ARBA00022692"/>
    </source>
</evidence>
<dbReference type="NCBIfam" id="TIGR03718">
    <property type="entry name" value="R_switched_Alx"/>
    <property type="match status" value="1"/>
</dbReference>
<feature type="transmembrane region" description="Helical" evidence="7">
    <location>
        <begin position="165"/>
        <end position="188"/>
    </location>
</feature>
<feature type="transmembrane region" description="Helical" evidence="7">
    <location>
        <begin position="316"/>
        <end position="337"/>
    </location>
</feature>
<dbReference type="PANTHER" id="PTHR30238">
    <property type="entry name" value="MEMBRANE BOUND PREDICTED REDOX MODULATOR"/>
    <property type="match status" value="1"/>
</dbReference>
<dbReference type="Pfam" id="PF03741">
    <property type="entry name" value="TerC"/>
    <property type="match status" value="1"/>
</dbReference>
<evidence type="ECO:0000313" key="8">
    <source>
        <dbReference type="EMBL" id="MBD8010726.1"/>
    </source>
</evidence>
<evidence type="ECO:0000256" key="7">
    <source>
        <dbReference type="SAM" id="Phobius"/>
    </source>
</evidence>
<accession>A0ABR8W140</accession>
<feature type="transmembrane region" description="Helical" evidence="7">
    <location>
        <begin position="134"/>
        <end position="153"/>
    </location>
</feature>
<feature type="transmembrane region" description="Helical" evidence="7">
    <location>
        <begin position="67"/>
        <end position="89"/>
    </location>
</feature>
<dbReference type="PANTHER" id="PTHR30238:SF0">
    <property type="entry name" value="THYLAKOID MEMBRANE PROTEIN TERC, CHLOROPLASTIC"/>
    <property type="match status" value="1"/>
</dbReference>
<comment type="similarity">
    <text evidence="2">Belongs to the TerC family.</text>
</comment>
<feature type="transmembrane region" description="Helical" evidence="7">
    <location>
        <begin position="253"/>
        <end position="273"/>
    </location>
</feature>
<feature type="compositionally biased region" description="Basic residues" evidence="6">
    <location>
        <begin position="22"/>
        <end position="33"/>
    </location>
</feature>
<keyword evidence="5 7" id="KW-0472">Membrane</keyword>
<keyword evidence="4 7" id="KW-1133">Transmembrane helix</keyword>